<name>A0A370DTE9_9GAMM</name>
<protein>
    <submittedName>
        <fullName evidence="2">Sugar phosphate isomerase/epimerase</fullName>
    </submittedName>
</protein>
<dbReference type="GO" id="GO:0016853">
    <property type="term" value="F:isomerase activity"/>
    <property type="evidence" value="ECO:0007669"/>
    <property type="project" value="UniProtKB-KW"/>
</dbReference>
<evidence type="ECO:0000313" key="2">
    <source>
        <dbReference type="EMBL" id="RDH88475.1"/>
    </source>
</evidence>
<keyword evidence="2" id="KW-0413">Isomerase</keyword>
<evidence type="ECO:0000259" key="1">
    <source>
        <dbReference type="Pfam" id="PF01261"/>
    </source>
</evidence>
<dbReference type="PANTHER" id="PTHR12110:SF21">
    <property type="entry name" value="XYLOSE ISOMERASE-LIKE TIM BARREL DOMAIN-CONTAINING PROTEIN"/>
    <property type="match status" value="1"/>
</dbReference>
<dbReference type="Proteomes" id="UP000254771">
    <property type="component" value="Unassembled WGS sequence"/>
</dbReference>
<proteinExistence type="predicted"/>
<dbReference type="Gene3D" id="3.20.20.150">
    <property type="entry name" value="Divalent-metal-dependent TIM barrel enzymes"/>
    <property type="match status" value="1"/>
</dbReference>
<reference evidence="2 3" key="1">
    <citation type="journal article" date="2018" name="ISME J.">
        <title>Endosymbiont genomes yield clues of tubeworm success.</title>
        <authorList>
            <person name="Li Y."/>
            <person name="Liles M.R."/>
            <person name="Halanych K.M."/>
        </authorList>
    </citation>
    <scope>NUCLEOTIDE SEQUENCE [LARGE SCALE GENOMIC DNA]</scope>
    <source>
        <strain evidence="2">A1462</strain>
    </source>
</reference>
<evidence type="ECO:0000313" key="3">
    <source>
        <dbReference type="Proteomes" id="UP000254771"/>
    </source>
</evidence>
<comment type="caution">
    <text evidence="2">The sequence shown here is derived from an EMBL/GenBank/DDBJ whole genome shotgun (WGS) entry which is preliminary data.</text>
</comment>
<organism evidence="2 3">
    <name type="scientific">endosymbiont of Escarpia spicata</name>
    <dbReference type="NCBI Taxonomy" id="2200908"/>
    <lineage>
        <taxon>Bacteria</taxon>
        <taxon>Pseudomonadati</taxon>
        <taxon>Pseudomonadota</taxon>
        <taxon>Gammaproteobacteria</taxon>
        <taxon>sulfur-oxidizing symbionts</taxon>
    </lineage>
</organism>
<sequence length="280" mass="31022">MKLAYSTNAYTRTDLFSALASIADIGFSGAEILCDAPHLRPHQADTGEVSAISRLLQEKHLAISNLNVNTANTYFNPLPPENVFEPALSSRRDEWREWRIEYTFKALQLAKQLGAKCISVTSGQPGSGGDPAAGLTLFVDSLKQVCNLAEALDIRVGIEYEPGLLVERATEAADIIDRVGSANLGVNLDIGHSYLDGESPEVSIELLSGRIWNVHVEDILGMKHYHRIPGDGDLPFERYFEALHKQGYDNFLTVELYTYPHNPIEAGERSLAYLSRILHR</sequence>
<dbReference type="PANTHER" id="PTHR12110">
    <property type="entry name" value="HYDROXYPYRUVATE ISOMERASE"/>
    <property type="match status" value="1"/>
</dbReference>
<dbReference type="InterPro" id="IPR036237">
    <property type="entry name" value="Xyl_isomerase-like_sf"/>
</dbReference>
<feature type="domain" description="Xylose isomerase-like TIM barrel" evidence="1">
    <location>
        <begin position="20"/>
        <end position="274"/>
    </location>
</feature>
<accession>A0A370DTE9</accession>
<dbReference type="AlphaFoldDB" id="A0A370DTE9"/>
<gene>
    <name evidence="2" type="ORF">DIZ78_00635</name>
</gene>
<dbReference type="InterPro" id="IPR050312">
    <property type="entry name" value="IolE/XylAMocC-like"/>
</dbReference>
<dbReference type="InterPro" id="IPR013022">
    <property type="entry name" value="Xyl_isomerase-like_TIM-brl"/>
</dbReference>
<dbReference type="Pfam" id="PF01261">
    <property type="entry name" value="AP_endonuc_2"/>
    <property type="match status" value="1"/>
</dbReference>
<dbReference type="EMBL" id="QFXE01000001">
    <property type="protein sequence ID" value="RDH88475.1"/>
    <property type="molecule type" value="Genomic_DNA"/>
</dbReference>
<keyword evidence="3" id="KW-1185">Reference proteome</keyword>
<dbReference type="SUPFAM" id="SSF51658">
    <property type="entry name" value="Xylose isomerase-like"/>
    <property type="match status" value="1"/>
</dbReference>